<evidence type="ECO:0000256" key="7">
    <source>
        <dbReference type="ARBA" id="ARBA00022679"/>
    </source>
</evidence>
<evidence type="ECO:0000256" key="16">
    <source>
        <dbReference type="ARBA" id="ARBA00048506"/>
    </source>
</evidence>
<comment type="subunit">
    <text evidence="3">Homodimer.</text>
</comment>
<accession>A0ABY0KHP2</accession>
<evidence type="ECO:0000256" key="8">
    <source>
        <dbReference type="ARBA" id="ARBA00022832"/>
    </source>
</evidence>
<dbReference type="InterPro" id="IPR018201">
    <property type="entry name" value="Ketoacyl_synth_AS"/>
</dbReference>
<dbReference type="Pfam" id="PF02801">
    <property type="entry name" value="Ketoacyl-synt_C"/>
    <property type="match status" value="1"/>
</dbReference>
<evidence type="ECO:0000256" key="13">
    <source>
        <dbReference type="ARBA" id="ARBA00041620"/>
    </source>
</evidence>
<evidence type="ECO:0000313" key="19">
    <source>
        <dbReference type="EMBL" id="SCE74258.1"/>
    </source>
</evidence>
<dbReference type="PROSITE" id="PS52004">
    <property type="entry name" value="KS3_2"/>
    <property type="match status" value="1"/>
</dbReference>
<evidence type="ECO:0000256" key="1">
    <source>
        <dbReference type="ARBA" id="ARBA00004496"/>
    </source>
</evidence>
<dbReference type="InterPro" id="IPR016039">
    <property type="entry name" value="Thiolase-like"/>
</dbReference>
<keyword evidence="11" id="KW-0012">Acyltransferase</keyword>
<reference evidence="19 20" key="1">
    <citation type="submission" date="2016-06" db="EMBL/GenBank/DDBJ databases">
        <authorList>
            <person name="Varghese N."/>
            <person name="Submissions Spin"/>
        </authorList>
    </citation>
    <scope>NUCLEOTIDE SEQUENCE [LARGE SCALE GENOMIC DNA]</scope>
    <source>
        <strain evidence="19 20">DSM 45142</strain>
    </source>
</reference>
<comment type="similarity">
    <text evidence="2 17">Belongs to the thiolase-like superfamily. Beta-ketoacyl-ACP synthases family.</text>
</comment>
<dbReference type="CDD" id="cd00834">
    <property type="entry name" value="KAS_I_II"/>
    <property type="match status" value="1"/>
</dbReference>
<dbReference type="PANTHER" id="PTHR11712">
    <property type="entry name" value="POLYKETIDE SYNTHASE-RELATED"/>
    <property type="match status" value="1"/>
</dbReference>
<evidence type="ECO:0000256" key="17">
    <source>
        <dbReference type="RuleBase" id="RU003694"/>
    </source>
</evidence>
<comment type="subcellular location">
    <subcellularLocation>
        <location evidence="1">Cytoplasm</location>
    </subcellularLocation>
</comment>
<evidence type="ECO:0000256" key="14">
    <source>
        <dbReference type="ARBA" id="ARBA00042143"/>
    </source>
</evidence>
<keyword evidence="5" id="KW-0963">Cytoplasm</keyword>
<comment type="caution">
    <text evidence="19">The sequence shown here is derived from an EMBL/GenBank/DDBJ whole genome shotgun (WGS) entry which is preliminary data.</text>
</comment>
<gene>
    <name evidence="19" type="ORF">GA0070562_2204</name>
</gene>
<organism evidence="19 20">
    <name type="scientific">Micromonospora tulbaghiae</name>
    <dbReference type="NCBI Taxonomy" id="479978"/>
    <lineage>
        <taxon>Bacteria</taxon>
        <taxon>Bacillati</taxon>
        <taxon>Actinomycetota</taxon>
        <taxon>Actinomycetes</taxon>
        <taxon>Micromonosporales</taxon>
        <taxon>Micromonosporaceae</taxon>
        <taxon>Micromonospora</taxon>
    </lineage>
</organism>
<evidence type="ECO:0000256" key="11">
    <source>
        <dbReference type="ARBA" id="ARBA00023315"/>
    </source>
</evidence>
<evidence type="ECO:0000256" key="2">
    <source>
        <dbReference type="ARBA" id="ARBA00008467"/>
    </source>
</evidence>
<evidence type="ECO:0000259" key="18">
    <source>
        <dbReference type="PROSITE" id="PS52004"/>
    </source>
</evidence>
<dbReference type="Gene3D" id="3.40.47.10">
    <property type="match status" value="1"/>
</dbReference>
<dbReference type="InterPro" id="IPR000794">
    <property type="entry name" value="Beta-ketoacyl_synthase"/>
</dbReference>
<keyword evidence="20" id="KW-1185">Reference proteome</keyword>
<feature type="domain" description="Ketosynthase family 3 (KS3)" evidence="18">
    <location>
        <begin position="3"/>
        <end position="401"/>
    </location>
</feature>
<dbReference type="PROSITE" id="PS00606">
    <property type="entry name" value="KS3_1"/>
    <property type="match status" value="1"/>
</dbReference>
<keyword evidence="7 17" id="KW-0808">Transferase</keyword>
<dbReference type="PANTHER" id="PTHR11712:SF306">
    <property type="entry name" value="3-OXOACYL-[ACYL-CARRIER-PROTEIN] SYNTHASE 1"/>
    <property type="match status" value="1"/>
</dbReference>
<dbReference type="Pfam" id="PF00109">
    <property type="entry name" value="ketoacyl-synt"/>
    <property type="match status" value="1"/>
</dbReference>
<evidence type="ECO:0000256" key="10">
    <source>
        <dbReference type="ARBA" id="ARBA00023160"/>
    </source>
</evidence>
<dbReference type="EMBL" id="FMCQ01000002">
    <property type="protein sequence ID" value="SCE74258.1"/>
    <property type="molecule type" value="Genomic_DNA"/>
</dbReference>
<sequence>MMNRRVVVTGLGPVSSIGTGIDVFAAALRAGRSGITPIASFDTTGFVTERAGEVHEFQPYDMVSRIDPAEWGRSSLFAAAAARLALTDAGALDVAAGSARVGVCMGTTSGESQVVERLTEHWLRDGYRPTPRSLARQMPAGRVAEAVSRELDLRGTTTTVSTACSASNYALGYAFDAIAAGDQDYMIVGGADSVCRWAHAGFYRLGALAAERCAPFDRDRAGVITAEGGVALFLESLDSAQARGARIYCEVLGYGLTCDAKHPTAPDAASVARCMRLAHRDAGIKPDEVDFICAHGTATPANDAAEYEAVREVFGDRLPPMSSVKSMLGHTMGAASGFSAVAAALALSSGFLAPTINHLTTDPAMPGLDVVPNRARPAQAQIVQVNGFAFGGNNAITILGRLA</sequence>
<dbReference type="Proteomes" id="UP000199405">
    <property type="component" value="Unassembled WGS sequence"/>
</dbReference>
<comment type="catalytic activity">
    <reaction evidence="15">
        <text>(3Z)-decenoyl-[ACP] + malonyl-[ACP] + H(+) = 3-oxo-(5Z)-dodecenoyl-[ACP] + holo-[ACP] + CO2</text>
        <dbReference type="Rhea" id="RHEA:54940"/>
        <dbReference type="Rhea" id="RHEA-COMP:9623"/>
        <dbReference type="Rhea" id="RHEA-COMP:9685"/>
        <dbReference type="Rhea" id="RHEA-COMP:9927"/>
        <dbReference type="Rhea" id="RHEA-COMP:14042"/>
        <dbReference type="ChEBI" id="CHEBI:15378"/>
        <dbReference type="ChEBI" id="CHEBI:16526"/>
        <dbReference type="ChEBI" id="CHEBI:64479"/>
        <dbReference type="ChEBI" id="CHEBI:78449"/>
        <dbReference type="ChEBI" id="CHEBI:78798"/>
        <dbReference type="ChEBI" id="CHEBI:138410"/>
    </reaction>
    <physiologicalReaction direction="left-to-right" evidence="15">
        <dbReference type="Rhea" id="RHEA:54941"/>
    </physiologicalReaction>
</comment>
<evidence type="ECO:0000256" key="3">
    <source>
        <dbReference type="ARBA" id="ARBA00011738"/>
    </source>
</evidence>
<evidence type="ECO:0000256" key="6">
    <source>
        <dbReference type="ARBA" id="ARBA00022516"/>
    </source>
</evidence>
<dbReference type="SMART" id="SM00825">
    <property type="entry name" value="PKS_KS"/>
    <property type="match status" value="1"/>
</dbReference>
<dbReference type="InterPro" id="IPR020841">
    <property type="entry name" value="PKS_Beta-ketoAc_synthase_dom"/>
</dbReference>
<dbReference type="InterPro" id="IPR014030">
    <property type="entry name" value="Ketoacyl_synth_N"/>
</dbReference>
<keyword evidence="10" id="KW-0275">Fatty acid biosynthesis</keyword>
<evidence type="ECO:0000256" key="9">
    <source>
        <dbReference type="ARBA" id="ARBA00023098"/>
    </source>
</evidence>
<evidence type="ECO:0000256" key="12">
    <source>
        <dbReference type="ARBA" id="ARBA00039450"/>
    </source>
</evidence>
<protein>
    <recommendedName>
        <fullName evidence="12">3-oxoacyl-[acyl-carrier-protein] synthase 1</fullName>
        <ecNumber evidence="4">2.3.1.41</ecNumber>
    </recommendedName>
    <alternativeName>
        <fullName evidence="13">3-oxoacyl-[acyl-carrier-protein] synthase I</fullName>
    </alternativeName>
    <alternativeName>
        <fullName evidence="14">Beta-ketoacyl-ACP synthase I</fullName>
    </alternativeName>
</protein>
<dbReference type="InterPro" id="IPR014031">
    <property type="entry name" value="Ketoacyl_synth_C"/>
</dbReference>
<keyword evidence="9" id="KW-0443">Lipid metabolism</keyword>
<keyword evidence="6" id="KW-0444">Lipid biosynthesis</keyword>
<comment type="catalytic activity">
    <reaction evidence="16">
        <text>a fatty acyl-[ACP] + malonyl-[ACP] + H(+) = a 3-oxoacyl-[ACP] + holo-[ACP] + CO2</text>
        <dbReference type="Rhea" id="RHEA:22836"/>
        <dbReference type="Rhea" id="RHEA-COMP:9623"/>
        <dbReference type="Rhea" id="RHEA-COMP:9685"/>
        <dbReference type="Rhea" id="RHEA-COMP:9916"/>
        <dbReference type="Rhea" id="RHEA-COMP:14125"/>
        <dbReference type="ChEBI" id="CHEBI:15378"/>
        <dbReference type="ChEBI" id="CHEBI:16526"/>
        <dbReference type="ChEBI" id="CHEBI:64479"/>
        <dbReference type="ChEBI" id="CHEBI:78449"/>
        <dbReference type="ChEBI" id="CHEBI:78776"/>
        <dbReference type="ChEBI" id="CHEBI:138651"/>
        <dbReference type="EC" id="2.3.1.41"/>
    </reaction>
    <physiologicalReaction direction="left-to-right" evidence="16">
        <dbReference type="Rhea" id="RHEA:22837"/>
    </physiologicalReaction>
</comment>
<evidence type="ECO:0000256" key="15">
    <source>
        <dbReference type="ARBA" id="ARBA00048121"/>
    </source>
</evidence>
<keyword evidence="8" id="KW-0276">Fatty acid metabolism</keyword>
<name>A0ABY0KHP2_9ACTN</name>
<evidence type="ECO:0000313" key="20">
    <source>
        <dbReference type="Proteomes" id="UP000199405"/>
    </source>
</evidence>
<dbReference type="SUPFAM" id="SSF53901">
    <property type="entry name" value="Thiolase-like"/>
    <property type="match status" value="2"/>
</dbReference>
<proteinExistence type="inferred from homology"/>
<evidence type="ECO:0000256" key="5">
    <source>
        <dbReference type="ARBA" id="ARBA00022490"/>
    </source>
</evidence>
<evidence type="ECO:0000256" key="4">
    <source>
        <dbReference type="ARBA" id="ARBA00013191"/>
    </source>
</evidence>
<dbReference type="EC" id="2.3.1.41" evidence="4"/>